<evidence type="ECO:0000313" key="2">
    <source>
        <dbReference type="EMBL" id="CAG5099622.1"/>
    </source>
</evidence>
<feature type="region of interest" description="Disordered" evidence="1">
    <location>
        <begin position="116"/>
        <end position="145"/>
    </location>
</feature>
<protein>
    <submittedName>
        <fullName evidence="2">Oidioi.mRNA.OKI2018_I69.XSR.g16605.t1.cds</fullName>
    </submittedName>
</protein>
<keyword evidence="3" id="KW-1185">Reference proteome</keyword>
<feature type="compositionally biased region" description="Acidic residues" evidence="1">
    <location>
        <begin position="116"/>
        <end position="137"/>
    </location>
</feature>
<name>A0ABN7SLS5_OIKDI</name>
<evidence type="ECO:0000256" key="1">
    <source>
        <dbReference type="SAM" id="MobiDB-lite"/>
    </source>
</evidence>
<dbReference type="EMBL" id="OU015569">
    <property type="protein sequence ID" value="CAG5099622.1"/>
    <property type="molecule type" value="Genomic_DNA"/>
</dbReference>
<gene>
    <name evidence="2" type="ORF">OKIOD_LOCUS8163</name>
</gene>
<organism evidence="2 3">
    <name type="scientific">Oikopleura dioica</name>
    <name type="common">Tunicate</name>
    <dbReference type="NCBI Taxonomy" id="34765"/>
    <lineage>
        <taxon>Eukaryota</taxon>
        <taxon>Metazoa</taxon>
        <taxon>Chordata</taxon>
        <taxon>Tunicata</taxon>
        <taxon>Appendicularia</taxon>
        <taxon>Copelata</taxon>
        <taxon>Oikopleuridae</taxon>
        <taxon>Oikopleura</taxon>
    </lineage>
</organism>
<reference evidence="2 3" key="1">
    <citation type="submission" date="2021-04" db="EMBL/GenBank/DDBJ databases">
        <authorList>
            <person name="Bliznina A."/>
        </authorList>
    </citation>
    <scope>NUCLEOTIDE SEQUENCE [LARGE SCALE GENOMIC DNA]</scope>
</reference>
<evidence type="ECO:0000313" key="3">
    <source>
        <dbReference type="Proteomes" id="UP001158576"/>
    </source>
</evidence>
<proteinExistence type="predicted"/>
<dbReference type="Proteomes" id="UP001158576">
    <property type="component" value="Chromosome XSR"/>
</dbReference>
<sequence length="145" mass="16698">MIFSFCGPCKMCVAGVEECTIILTECSIICCRKKNSSVIMSAPIRRLGRLDLRSKQSDMEEDHRRQALLFAHYSTDETARLQFMAETYRMRMEQGLIHTESFDEISSDLEAALEEDLDELDDDQEEDNEMDDADEAELLGIKQMR</sequence>
<accession>A0ABN7SLS5</accession>